<dbReference type="InterPro" id="IPR018201">
    <property type="entry name" value="Ketoacyl_synth_AS"/>
</dbReference>
<dbReference type="InterPro" id="IPR014031">
    <property type="entry name" value="Ketoacyl_synth_C"/>
</dbReference>
<comment type="catalytic activity">
    <reaction evidence="11">
        <text>(9Z)-hexadecenoyl-[ACP] + malonyl-[ACP] + H(+) = 3-oxo-(11Z)-octadecenoyl-[ACP] + holo-[ACP] + CO2</text>
        <dbReference type="Rhea" id="RHEA:55040"/>
        <dbReference type="Rhea" id="RHEA-COMP:9623"/>
        <dbReference type="Rhea" id="RHEA-COMP:9685"/>
        <dbReference type="Rhea" id="RHEA-COMP:10800"/>
        <dbReference type="Rhea" id="RHEA-COMP:14074"/>
        <dbReference type="ChEBI" id="CHEBI:15378"/>
        <dbReference type="ChEBI" id="CHEBI:16526"/>
        <dbReference type="ChEBI" id="CHEBI:64479"/>
        <dbReference type="ChEBI" id="CHEBI:78449"/>
        <dbReference type="ChEBI" id="CHEBI:83989"/>
        <dbReference type="ChEBI" id="CHEBI:138538"/>
        <dbReference type="EC" id="2.3.1.179"/>
    </reaction>
</comment>
<comment type="pathway">
    <text evidence="1 11">Lipid metabolism; fatty acid biosynthesis.</text>
</comment>
<evidence type="ECO:0000256" key="6">
    <source>
        <dbReference type="ARBA" id="ARBA00022679"/>
    </source>
</evidence>
<dbReference type="OrthoDB" id="9808669at2"/>
<dbReference type="EMBL" id="CVLB01000001">
    <property type="protein sequence ID" value="CRF32289.1"/>
    <property type="molecule type" value="Genomic_DNA"/>
</dbReference>
<dbReference type="UniPathway" id="UPA00094"/>
<dbReference type="EC" id="2.3.1.179" evidence="3 11"/>
<dbReference type="Pfam" id="PF00109">
    <property type="entry name" value="ketoacyl-synt"/>
    <property type="match status" value="1"/>
</dbReference>
<dbReference type="NCBIfam" id="NF005589">
    <property type="entry name" value="PRK07314.1"/>
    <property type="match status" value="1"/>
</dbReference>
<dbReference type="PROSITE" id="PS00606">
    <property type="entry name" value="KS3_1"/>
    <property type="match status" value="1"/>
</dbReference>
<dbReference type="FunFam" id="3.40.47.10:FF:000009">
    <property type="entry name" value="3-oxoacyl-[acyl-carrier-protein] synthase 2"/>
    <property type="match status" value="1"/>
</dbReference>
<dbReference type="SMART" id="SM00825">
    <property type="entry name" value="PKS_KS"/>
    <property type="match status" value="1"/>
</dbReference>
<keyword evidence="10 11" id="KW-0012">Acyltransferase</keyword>
<accession>A0A0G4K4W0</accession>
<comment type="similarity">
    <text evidence="2 11 13">Belongs to the thiolase-like superfamily. Beta-ketoacyl-ACP synthases family.</text>
</comment>
<dbReference type="CDD" id="cd00834">
    <property type="entry name" value="KAS_I_II"/>
    <property type="match status" value="1"/>
</dbReference>
<dbReference type="Pfam" id="PF02801">
    <property type="entry name" value="Ketoacyl-synt_C"/>
    <property type="match status" value="1"/>
</dbReference>
<dbReference type="SUPFAM" id="SSF53901">
    <property type="entry name" value="Thiolase-like"/>
    <property type="match status" value="2"/>
</dbReference>
<evidence type="ECO:0000256" key="11">
    <source>
        <dbReference type="PIRNR" id="PIRNR000447"/>
    </source>
</evidence>
<evidence type="ECO:0000256" key="9">
    <source>
        <dbReference type="ARBA" id="ARBA00023160"/>
    </source>
</evidence>
<feature type="domain" description="Ketosynthase family 3 (KS3)" evidence="14">
    <location>
        <begin position="3"/>
        <end position="416"/>
    </location>
</feature>
<dbReference type="Gene3D" id="3.40.47.10">
    <property type="match status" value="1"/>
</dbReference>
<dbReference type="AlphaFoldDB" id="A0A0G4K4W0"/>
<evidence type="ECO:0000256" key="5">
    <source>
        <dbReference type="ARBA" id="ARBA00022516"/>
    </source>
</evidence>
<evidence type="ECO:0000256" key="10">
    <source>
        <dbReference type="ARBA" id="ARBA00023315"/>
    </source>
</evidence>
<organism evidence="15 16">
    <name type="scientific">Brachyspira suanatina</name>
    <dbReference type="NCBI Taxonomy" id="381802"/>
    <lineage>
        <taxon>Bacteria</taxon>
        <taxon>Pseudomonadati</taxon>
        <taxon>Spirochaetota</taxon>
        <taxon>Spirochaetia</taxon>
        <taxon>Brachyspirales</taxon>
        <taxon>Brachyspiraceae</taxon>
        <taxon>Brachyspira</taxon>
    </lineage>
</organism>
<comment type="function">
    <text evidence="11">Involved in the type II fatty acid elongation cycle. Catalyzes the elongation of a wide range of acyl-ACP by the addition of two carbons from malonyl-ACP to an acyl acceptor. Can efficiently catalyze the conversion of palmitoleoyl-ACP (cis-hexadec-9-enoyl-ACP) to cis-vaccenoyl-ACP (cis-octadec-11-enoyl-ACP), an essential step in the thermal regulation of fatty acid composition.</text>
</comment>
<evidence type="ECO:0000256" key="3">
    <source>
        <dbReference type="ARBA" id="ARBA00012356"/>
    </source>
</evidence>
<dbReference type="RefSeq" id="WP_048593802.1">
    <property type="nucleotide sequence ID" value="NZ_CVLB01000001.1"/>
</dbReference>
<keyword evidence="5 11" id="KW-0444">Lipid biosynthesis</keyword>
<keyword evidence="9 11" id="KW-0275">Fatty acid biosynthesis</keyword>
<dbReference type="InterPro" id="IPR000794">
    <property type="entry name" value="Beta-ketoacyl_synthase"/>
</dbReference>
<comment type="catalytic activity">
    <reaction evidence="11">
        <text>a fatty acyl-[ACP] + malonyl-[ACP] + H(+) = a 3-oxoacyl-[ACP] + holo-[ACP] + CO2</text>
        <dbReference type="Rhea" id="RHEA:22836"/>
        <dbReference type="Rhea" id="RHEA-COMP:9623"/>
        <dbReference type="Rhea" id="RHEA-COMP:9685"/>
        <dbReference type="Rhea" id="RHEA-COMP:9916"/>
        <dbReference type="Rhea" id="RHEA-COMP:14125"/>
        <dbReference type="ChEBI" id="CHEBI:15378"/>
        <dbReference type="ChEBI" id="CHEBI:16526"/>
        <dbReference type="ChEBI" id="CHEBI:64479"/>
        <dbReference type="ChEBI" id="CHEBI:78449"/>
        <dbReference type="ChEBI" id="CHEBI:78776"/>
        <dbReference type="ChEBI" id="CHEBI:138651"/>
    </reaction>
</comment>
<name>A0A0G4K4W0_9SPIR</name>
<evidence type="ECO:0000256" key="7">
    <source>
        <dbReference type="ARBA" id="ARBA00022832"/>
    </source>
</evidence>
<evidence type="ECO:0000256" key="4">
    <source>
        <dbReference type="ARBA" id="ARBA00014657"/>
    </source>
</evidence>
<evidence type="ECO:0000256" key="8">
    <source>
        <dbReference type="ARBA" id="ARBA00023098"/>
    </source>
</evidence>
<dbReference type="PANTHER" id="PTHR11712:SF336">
    <property type="entry name" value="3-OXOACYL-[ACYL-CARRIER-PROTEIN] SYNTHASE, MITOCHONDRIAL"/>
    <property type="match status" value="1"/>
</dbReference>
<evidence type="ECO:0000256" key="2">
    <source>
        <dbReference type="ARBA" id="ARBA00008467"/>
    </source>
</evidence>
<dbReference type="GO" id="GO:0004315">
    <property type="term" value="F:3-oxoacyl-[acyl-carrier-protein] synthase activity"/>
    <property type="evidence" value="ECO:0007669"/>
    <property type="project" value="UniProtKB-UniRule"/>
</dbReference>
<dbReference type="InterPro" id="IPR017568">
    <property type="entry name" value="3-oxoacyl-ACP_synth-2"/>
</dbReference>
<evidence type="ECO:0000256" key="13">
    <source>
        <dbReference type="RuleBase" id="RU003694"/>
    </source>
</evidence>
<dbReference type="PANTHER" id="PTHR11712">
    <property type="entry name" value="POLYKETIDE SYNTHASE-RELATED"/>
    <property type="match status" value="1"/>
</dbReference>
<dbReference type="NCBIfam" id="TIGR03150">
    <property type="entry name" value="fabF"/>
    <property type="match status" value="1"/>
</dbReference>
<dbReference type="NCBIfam" id="NF004970">
    <property type="entry name" value="PRK06333.1"/>
    <property type="match status" value="1"/>
</dbReference>
<protein>
    <recommendedName>
        <fullName evidence="4 11">3-oxoacyl-[acyl-carrier-protein] synthase 2</fullName>
        <ecNumber evidence="3 11">2.3.1.179</ecNumber>
    </recommendedName>
</protein>
<keyword evidence="7" id="KW-0276">Fatty acid metabolism</keyword>
<evidence type="ECO:0000259" key="14">
    <source>
        <dbReference type="PROSITE" id="PS52004"/>
    </source>
</evidence>
<dbReference type="PIRSF" id="PIRSF000447">
    <property type="entry name" value="KAS_II"/>
    <property type="match status" value="1"/>
</dbReference>
<keyword evidence="16" id="KW-1185">Reference proteome</keyword>
<proteinExistence type="inferred from homology"/>
<dbReference type="InterPro" id="IPR016039">
    <property type="entry name" value="Thiolase-like"/>
</dbReference>
<gene>
    <name evidence="15" type="primary">fabF</name>
    <name evidence="15" type="ORF">BRSU_0698</name>
</gene>
<dbReference type="GO" id="GO:0006633">
    <property type="term" value="P:fatty acid biosynthetic process"/>
    <property type="evidence" value="ECO:0007669"/>
    <property type="project" value="UniProtKB-UniRule"/>
</dbReference>
<dbReference type="PROSITE" id="PS52004">
    <property type="entry name" value="KS3_2"/>
    <property type="match status" value="1"/>
</dbReference>
<dbReference type="Proteomes" id="UP000043763">
    <property type="component" value="Unassembled WGS sequence"/>
</dbReference>
<feature type="active site" description="For beta-ketoacyl synthase activity" evidence="12">
    <location>
        <position position="168"/>
    </location>
</feature>
<dbReference type="InterPro" id="IPR020841">
    <property type="entry name" value="PKS_Beta-ketoAc_synthase_dom"/>
</dbReference>
<keyword evidence="6 11" id="KW-0808">Transferase</keyword>
<dbReference type="GO" id="GO:0005829">
    <property type="term" value="C:cytosol"/>
    <property type="evidence" value="ECO:0007669"/>
    <property type="project" value="TreeGrafter"/>
</dbReference>
<evidence type="ECO:0000256" key="1">
    <source>
        <dbReference type="ARBA" id="ARBA00005194"/>
    </source>
</evidence>
<evidence type="ECO:0000313" key="16">
    <source>
        <dbReference type="Proteomes" id="UP000043763"/>
    </source>
</evidence>
<keyword evidence="8" id="KW-0443">Lipid metabolism</keyword>
<evidence type="ECO:0000256" key="12">
    <source>
        <dbReference type="PIRSR" id="PIRSR000447-1"/>
    </source>
</evidence>
<reference evidence="16" key="1">
    <citation type="submission" date="2015-04" db="EMBL/GenBank/DDBJ databases">
        <authorList>
            <person name="Mushtaq Mamoona"/>
        </authorList>
    </citation>
    <scope>NUCLEOTIDE SEQUENCE [LARGE SCALE GENOMIC DNA]</scope>
    <source>
        <strain evidence="16">AN4859/03</strain>
    </source>
</reference>
<dbReference type="InterPro" id="IPR014030">
    <property type="entry name" value="Ketoacyl_synth_N"/>
</dbReference>
<sequence>MSERRVVITGLGIVSSLGNDVKTFWDNLLNGVSGIKTLSKYFDPEKEQLITKIGAEALPVEGDYYSDKKMLRRLDPFINFGIYAAHHAFKQAGIEPKTGFDPLRAGCVLGSGIGGMTTLLSNHQVLLNDGPGRVSPFFVPMQIINMTPGLISMEYGMNGPNYSTVTACASSNHSIGLGYKHIKDNEADIMVVGGSEATINPLTIAGFNNARALSTRNDEPTKASRPFDKGRDGFVIAEGAGILILEEYEHAKKRNANILAEVCGYGFTADANHITAPLEDGAMGARAMSLAIESAKISPDKISYVNTHGTSTPVGDIAEIKAIKKALGEDHAKKIKINSTKSMTGHALGAAGGIEAIATIMSMIEGKVHPTINVEEQDPECDLDVVANTAQDYKIEYAISNSFGFGGHNASIVFKKI</sequence>
<evidence type="ECO:0000313" key="15">
    <source>
        <dbReference type="EMBL" id="CRF32289.1"/>
    </source>
</evidence>